<dbReference type="PANTHER" id="PTHR46554:SF2">
    <property type="entry name" value="TFIIS N-TERMINAL DOMAIN-CONTAINING PROTEIN"/>
    <property type="match status" value="1"/>
</dbReference>
<comment type="caution">
    <text evidence="1">The sequence shown here is derived from an EMBL/GenBank/DDBJ whole genome shotgun (WGS) entry which is preliminary data.</text>
</comment>
<dbReference type="PANTHER" id="PTHR46554">
    <property type="entry name" value="MEDIATOR OF RNA POLYMERASE II TRANSCRIPTION SUBUNIT 26A-RELATED"/>
    <property type="match status" value="1"/>
</dbReference>
<accession>A0A843WCU7</accession>
<dbReference type="EMBL" id="NMUH01003257">
    <property type="protein sequence ID" value="MQM04638.1"/>
    <property type="molecule type" value="Genomic_DNA"/>
</dbReference>
<evidence type="ECO:0000313" key="2">
    <source>
        <dbReference type="Proteomes" id="UP000652761"/>
    </source>
</evidence>
<sequence>MIGEVLRIKEIVANQDDEPDSLLFESLRRLQLMGISVETLKLMGAWFNREEVDKFDEKVRLFLAGTKIMLLLKLICPI</sequence>
<keyword evidence="2" id="KW-1185">Reference proteome</keyword>
<name>A0A843WCU7_COLES</name>
<reference evidence="1" key="1">
    <citation type="submission" date="2017-07" db="EMBL/GenBank/DDBJ databases">
        <title>Taro Niue Genome Assembly and Annotation.</title>
        <authorList>
            <person name="Atibalentja N."/>
            <person name="Keating K."/>
            <person name="Fields C.J."/>
        </authorList>
    </citation>
    <scope>NUCLEOTIDE SEQUENCE</scope>
    <source>
        <strain evidence="1">Niue_2</strain>
        <tissue evidence="1">Leaf</tissue>
    </source>
</reference>
<proteinExistence type="predicted"/>
<evidence type="ECO:0000313" key="1">
    <source>
        <dbReference type="EMBL" id="MQM04638.1"/>
    </source>
</evidence>
<dbReference type="Proteomes" id="UP000652761">
    <property type="component" value="Unassembled WGS sequence"/>
</dbReference>
<dbReference type="OrthoDB" id="1939063at2759"/>
<organism evidence="1 2">
    <name type="scientific">Colocasia esculenta</name>
    <name type="common">Wild taro</name>
    <name type="synonym">Arum esculentum</name>
    <dbReference type="NCBI Taxonomy" id="4460"/>
    <lineage>
        <taxon>Eukaryota</taxon>
        <taxon>Viridiplantae</taxon>
        <taxon>Streptophyta</taxon>
        <taxon>Embryophyta</taxon>
        <taxon>Tracheophyta</taxon>
        <taxon>Spermatophyta</taxon>
        <taxon>Magnoliopsida</taxon>
        <taxon>Liliopsida</taxon>
        <taxon>Araceae</taxon>
        <taxon>Aroideae</taxon>
        <taxon>Colocasieae</taxon>
        <taxon>Colocasia</taxon>
    </lineage>
</organism>
<protein>
    <submittedName>
        <fullName evidence="1">Uncharacterized protein</fullName>
    </submittedName>
</protein>
<dbReference type="AlphaFoldDB" id="A0A843WCU7"/>
<gene>
    <name evidence="1" type="ORF">Taro_037438</name>
</gene>